<sequence length="321" mass="36114">MKLFDLHCDTLYECCETGKHLRENDLHINRAAAQRYEHYVQFFALFCGAYPPESQKKKRSCLLDTPKDERLARMLQTAQTEFAANADWLTLCRSGEELTRAAESGKAAAFLSIEGAELLPEREGALDEAYDAGVRLVTLTWNYRSRFGCPSAIDQNEGLTDGGRQLVRALDARRMLIDVSHLSDRGFWDVCGLTDRPFVATHSDSRALCRNSRNLTDEQFAEIAQRGGLVGINLYTPFLVRQSDSVLDDAIDHIERFIGMYGEKIVALGCDFDGCDQLPVGIEGLGDMYRLADRMLALGYREETVCGLFYDNAFAFVQKML</sequence>
<keyword evidence="2" id="KW-1185">Reference proteome</keyword>
<dbReference type="PROSITE" id="PS51365">
    <property type="entry name" value="RENAL_DIPEPTIDASE_2"/>
    <property type="match status" value="1"/>
</dbReference>
<dbReference type="Pfam" id="PF01244">
    <property type="entry name" value="Peptidase_M19"/>
    <property type="match status" value="1"/>
</dbReference>
<dbReference type="PROSITE" id="PS00869">
    <property type="entry name" value="RENAL_DIPEPTIDASE_1"/>
    <property type="match status" value="1"/>
</dbReference>
<dbReference type="Proteomes" id="UP000641741">
    <property type="component" value="Unassembled WGS sequence"/>
</dbReference>
<comment type="caution">
    <text evidence="1">The sequence shown here is derived from an EMBL/GenBank/DDBJ whole genome shotgun (WGS) entry which is preliminary data.</text>
</comment>
<dbReference type="EMBL" id="JACOPK010000011">
    <property type="protein sequence ID" value="MBC5696540.1"/>
    <property type="molecule type" value="Genomic_DNA"/>
</dbReference>
<evidence type="ECO:0000313" key="1">
    <source>
        <dbReference type="EMBL" id="MBC5696540.1"/>
    </source>
</evidence>
<dbReference type="PANTHER" id="PTHR10443">
    <property type="entry name" value="MICROSOMAL DIPEPTIDASE"/>
    <property type="match status" value="1"/>
</dbReference>
<dbReference type="InterPro" id="IPR000180">
    <property type="entry name" value="Dipep_AS"/>
</dbReference>
<accession>A0ABR7GQE2</accession>
<proteinExistence type="predicted"/>
<evidence type="ECO:0000313" key="2">
    <source>
        <dbReference type="Proteomes" id="UP000641741"/>
    </source>
</evidence>
<dbReference type="Gene3D" id="3.20.20.140">
    <property type="entry name" value="Metal-dependent hydrolases"/>
    <property type="match status" value="1"/>
</dbReference>
<dbReference type="SUPFAM" id="SSF51556">
    <property type="entry name" value="Metallo-dependent hydrolases"/>
    <property type="match status" value="1"/>
</dbReference>
<dbReference type="InterPro" id="IPR032466">
    <property type="entry name" value="Metal_Hydrolase"/>
</dbReference>
<dbReference type="InterPro" id="IPR008257">
    <property type="entry name" value="Pept_M19"/>
</dbReference>
<protein>
    <submittedName>
        <fullName evidence="1">Membrane dipeptidase</fullName>
    </submittedName>
</protein>
<dbReference type="PANTHER" id="PTHR10443:SF12">
    <property type="entry name" value="DIPEPTIDASE"/>
    <property type="match status" value="1"/>
</dbReference>
<reference evidence="1 2" key="1">
    <citation type="submission" date="2020-08" db="EMBL/GenBank/DDBJ databases">
        <title>Genome public.</title>
        <authorList>
            <person name="Liu C."/>
            <person name="Sun Q."/>
        </authorList>
    </citation>
    <scope>NUCLEOTIDE SEQUENCE [LARGE SCALE GENOMIC DNA]</scope>
    <source>
        <strain evidence="1 2">M2</strain>
    </source>
</reference>
<gene>
    <name evidence="1" type="ORF">H8S02_11415</name>
</gene>
<name>A0ABR7GQE2_9FIRM</name>
<organism evidence="1 2">
    <name type="scientific">Agathobaculum hominis</name>
    <dbReference type="NCBI Taxonomy" id="2763014"/>
    <lineage>
        <taxon>Bacteria</taxon>
        <taxon>Bacillati</taxon>
        <taxon>Bacillota</taxon>
        <taxon>Clostridia</taxon>
        <taxon>Eubacteriales</taxon>
        <taxon>Butyricicoccaceae</taxon>
        <taxon>Agathobaculum</taxon>
    </lineage>
</organism>
<dbReference type="RefSeq" id="WP_186970615.1">
    <property type="nucleotide sequence ID" value="NZ_JACOPK010000011.1"/>
</dbReference>